<feature type="transmembrane region" description="Helical" evidence="1">
    <location>
        <begin position="150"/>
        <end position="170"/>
    </location>
</feature>
<comment type="caution">
    <text evidence="2">The sequence shown here is derived from an EMBL/GenBank/DDBJ whole genome shotgun (WGS) entry which is preliminary data.</text>
</comment>
<evidence type="ECO:0000256" key="1">
    <source>
        <dbReference type="SAM" id="Phobius"/>
    </source>
</evidence>
<feature type="transmembrane region" description="Helical" evidence="1">
    <location>
        <begin position="221"/>
        <end position="244"/>
    </location>
</feature>
<accession>A0A419S2C7</accession>
<keyword evidence="1" id="KW-0812">Transmembrane</keyword>
<dbReference type="EMBL" id="MBTA01000029">
    <property type="protein sequence ID" value="RKD12883.1"/>
    <property type="molecule type" value="Genomic_DNA"/>
</dbReference>
<dbReference type="Proteomes" id="UP000283433">
    <property type="component" value="Unassembled WGS sequence"/>
</dbReference>
<dbReference type="AlphaFoldDB" id="A0A419S2C7"/>
<dbReference type="Pfam" id="PF14093">
    <property type="entry name" value="DUF4271"/>
    <property type="match status" value="1"/>
</dbReference>
<proteinExistence type="predicted"/>
<feature type="transmembrane region" description="Helical" evidence="1">
    <location>
        <begin position="250"/>
        <end position="271"/>
    </location>
</feature>
<feature type="transmembrane region" description="Helical" evidence="1">
    <location>
        <begin position="98"/>
        <end position="118"/>
    </location>
</feature>
<name>A0A419S2C7_9SPHI</name>
<feature type="transmembrane region" description="Helical" evidence="1">
    <location>
        <begin position="182"/>
        <end position="209"/>
    </location>
</feature>
<gene>
    <name evidence="2" type="ORF">BCY91_11635</name>
</gene>
<feature type="transmembrane region" description="Helical" evidence="1">
    <location>
        <begin position="283"/>
        <end position="301"/>
    </location>
</feature>
<reference evidence="2 3" key="1">
    <citation type="submission" date="2016-07" db="EMBL/GenBank/DDBJ databases">
        <title>Genome of Pelobium manganitolerans.</title>
        <authorList>
            <person name="Wu S."/>
            <person name="Wang G."/>
        </authorList>
    </citation>
    <scope>NUCLEOTIDE SEQUENCE [LARGE SCALE GENOMIC DNA]</scope>
    <source>
        <strain evidence="2 3">YS-25</strain>
    </source>
</reference>
<protein>
    <recommendedName>
        <fullName evidence="4">DUF4271 domain-containing protein</fullName>
    </recommendedName>
</protein>
<dbReference type="InterPro" id="IPR025367">
    <property type="entry name" value="DUF4271"/>
</dbReference>
<organism evidence="2 3">
    <name type="scientific">Pelobium manganitolerans</name>
    <dbReference type="NCBI Taxonomy" id="1842495"/>
    <lineage>
        <taxon>Bacteria</taxon>
        <taxon>Pseudomonadati</taxon>
        <taxon>Bacteroidota</taxon>
        <taxon>Sphingobacteriia</taxon>
        <taxon>Sphingobacteriales</taxon>
        <taxon>Sphingobacteriaceae</taxon>
        <taxon>Pelobium</taxon>
    </lineage>
</organism>
<keyword evidence="3" id="KW-1185">Reference proteome</keyword>
<keyword evidence="1" id="KW-0472">Membrane</keyword>
<keyword evidence="1" id="KW-1133">Transmembrane helix</keyword>
<evidence type="ECO:0000313" key="3">
    <source>
        <dbReference type="Proteomes" id="UP000283433"/>
    </source>
</evidence>
<sequence>MLASAQQDSVLLADTVAQAQTFKPRIIIDSAALARKNFVRDSITYYYLKPDPKRANPWVEKLLAENTTTDPLLLSAPKKYKKVATTYNVGNQINKYPVWFLVAVLLLLTVFGLINIGFSKEVALFFKAFFDNRTLNQIDKEENILVTWHFIFLYIVFSFTVGLFVCLLIYKANLSNSTAGFSAFLLVSLAALVFFGLKVLAVKFMGFLFEVQKLAKEYLNIIYLTYVNALFILLPATLVLTFVGTNQTETVLWIFGVAFLLLIGFQAIRLGFKILLNYRLSKFYLFLYLCTLEICPILLFVKTISMSL</sequence>
<evidence type="ECO:0008006" key="4">
    <source>
        <dbReference type="Google" id="ProtNLM"/>
    </source>
</evidence>
<evidence type="ECO:0000313" key="2">
    <source>
        <dbReference type="EMBL" id="RKD12883.1"/>
    </source>
</evidence>